<dbReference type="Proteomes" id="UP000604661">
    <property type="component" value="Unassembled WGS sequence"/>
</dbReference>
<dbReference type="EMBL" id="JACJTE010000016">
    <property type="protein sequence ID" value="MBD2562202.1"/>
    <property type="molecule type" value="Genomic_DNA"/>
</dbReference>
<organism evidence="1 2">
    <name type="scientific">Nostoc linckia FACHB-391</name>
    <dbReference type="NCBI Taxonomy" id="2692906"/>
    <lineage>
        <taxon>Bacteria</taxon>
        <taxon>Bacillati</taxon>
        <taxon>Cyanobacteriota</taxon>
        <taxon>Cyanophyceae</taxon>
        <taxon>Nostocales</taxon>
        <taxon>Nostocaceae</taxon>
        <taxon>Nostoc</taxon>
    </lineage>
</organism>
<keyword evidence="2" id="KW-1185">Reference proteome</keyword>
<evidence type="ECO:0000313" key="1">
    <source>
        <dbReference type="EMBL" id="MBD2562202.1"/>
    </source>
</evidence>
<name>A0ABR8EX93_NOSLI</name>
<protein>
    <submittedName>
        <fullName evidence="1">Uncharacterized protein</fullName>
    </submittedName>
</protein>
<sequence length="285" mass="31460">MSTFQDWFWEIKECGQGPHYYFSATFAPSDAERLTAMVRQHPLSGFKHCHFVGKLINAPCGNSNTPGSYDLYVDQSNYAEVMSGIQRDEPIVTVAHYVWQIIGVCDRNFGIESGYGGITGTDNQADTSLIVALAQSPQLTLVDWRVVSGGDGYAPVFFRTGTSAAELLAYLQMKPEKPDFTQIERELRLALSDPALSKIYRLGECKINGWRLEVIVLHNIEKTTSSYGGEGWDMAPHTTKLYKVAQIVSDKCKVPGCAGGAAHAPNDFYTLIGSHLSFGYPRQEG</sequence>
<gene>
    <name evidence="1" type="ORF">H6G95_16600</name>
</gene>
<proteinExistence type="predicted"/>
<dbReference type="RefSeq" id="WP_190894550.1">
    <property type="nucleotide sequence ID" value="NZ_JACJTE010000016.1"/>
</dbReference>
<accession>A0ABR8EX93</accession>
<evidence type="ECO:0000313" key="2">
    <source>
        <dbReference type="Proteomes" id="UP000604661"/>
    </source>
</evidence>
<reference evidence="1 2" key="1">
    <citation type="journal article" date="2020" name="ISME J.">
        <title>Comparative genomics reveals insights into cyanobacterial evolution and habitat adaptation.</title>
        <authorList>
            <person name="Chen M.Y."/>
            <person name="Teng W.K."/>
            <person name="Zhao L."/>
            <person name="Hu C.X."/>
            <person name="Zhou Y.K."/>
            <person name="Han B.P."/>
            <person name="Song L.R."/>
            <person name="Shu W.S."/>
        </authorList>
    </citation>
    <scope>NUCLEOTIDE SEQUENCE [LARGE SCALE GENOMIC DNA]</scope>
    <source>
        <strain evidence="1 2">FACHB-391</strain>
    </source>
</reference>
<comment type="caution">
    <text evidence="1">The sequence shown here is derived from an EMBL/GenBank/DDBJ whole genome shotgun (WGS) entry which is preliminary data.</text>
</comment>